<evidence type="ECO:0000313" key="1">
    <source>
        <dbReference type="EMBL" id="VEU81140.1"/>
    </source>
</evidence>
<dbReference type="Proteomes" id="UP000289841">
    <property type="component" value="Chromosome"/>
</dbReference>
<evidence type="ECO:0000313" key="2">
    <source>
        <dbReference type="Proteomes" id="UP000289841"/>
    </source>
</evidence>
<dbReference type="OrthoDB" id="5431130at2"/>
<reference evidence="1 2" key="1">
    <citation type="submission" date="2019-01" db="EMBL/GenBank/DDBJ databases">
        <authorList>
            <consortium name="Pathogen Informatics"/>
        </authorList>
    </citation>
    <scope>NUCLEOTIDE SEQUENCE [LARGE SCALE GENOMIC DNA]</scope>
    <source>
        <strain evidence="1 2">NCTC10138</strain>
    </source>
</reference>
<gene>
    <name evidence="1" type="ORF">NCTC10138_01532</name>
</gene>
<keyword evidence="2" id="KW-1185">Reference proteome</keyword>
<dbReference type="AlphaFoldDB" id="A0A449BFQ6"/>
<evidence type="ECO:0008006" key="3">
    <source>
        <dbReference type="Google" id="ProtNLM"/>
    </source>
</evidence>
<accession>A0A449BFQ6</accession>
<proteinExistence type="predicted"/>
<sequence>MKKIFYIGLIIFGTIVLVSCSNKNKRDENAYNSIEKVYAVSTVTGVNNLKESLIKNVKMDQEENNQNIDFDLMFSIINEDSFKVDKIESDNSEYDNLILINVNSTDTYKMYYNEKILKTEIENDDDEIEEETLYSVQGLIINNDLTYIINGIKTIEKEIEDNEVSEEFELDLKVSIDENKFIKIKYETEMENDEKSKKYIYSVHENNKIVYHFEFEIEDEDDEIELELKMKTSNGLDKYRMTIQKNKEKAILEFGDYNNKEIIILDIIRDENGRIVYTNNK</sequence>
<protein>
    <recommendedName>
        <fullName evidence="3">Lipoprotein</fullName>
    </recommendedName>
</protein>
<name>A0A449BFQ6_HAPAX</name>
<organism evidence="1 2">
    <name type="scientific">Haploplasma axanthum</name>
    <name type="common">Acholeplasma axanthum</name>
    <dbReference type="NCBI Taxonomy" id="29552"/>
    <lineage>
        <taxon>Bacteria</taxon>
        <taxon>Bacillati</taxon>
        <taxon>Mycoplasmatota</taxon>
        <taxon>Mollicutes</taxon>
        <taxon>Acholeplasmatales</taxon>
        <taxon>Acholeplasmataceae</taxon>
        <taxon>Haploplasma</taxon>
    </lineage>
</organism>
<dbReference type="RefSeq" id="WP_026390278.1">
    <property type="nucleotide sequence ID" value="NZ_LR215048.1"/>
</dbReference>
<dbReference type="KEGG" id="aaxa:NCTC10138_01532"/>
<dbReference type="STRING" id="1278311.GCA_000428705_00645"/>
<dbReference type="EMBL" id="LR215048">
    <property type="protein sequence ID" value="VEU81140.1"/>
    <property type="molecule type" value="Genomic_DNA"/>
</dbReference>
<dbReference type="PROSITE" id="PS51257">
    <property type="entry name" value="PROKAR_LIPOPROTEIN"/>
    <property type="match status" value="1"/>
</dbReference>